<protein>
    <recommendedName>
        <fullName evidence="1">PIN domain-containing protein</fullName>
    </recommendedName>
</protein>
<evidence type="ECO:0000313" key="3">
    <source>
        <dbReference type="Proteomes" id="UP000034264"/>
    </source>
</evidence>
<dbReference type="PANTHER" id="PTHR42188:SF1">
    <property type="entry name" value="23S RRNA-SPECIFIC ENDONUCLEASE VAPC20"/>
    <property type="match status" value="1"/>
</dbReference>
<dbReference type="SUPFAM" id="SSF88723">
    <property type="entry name" value="PIN domain-like"/>
    <property type="match status" value="1"/>
</dbReference>
<accession>A0A0G1M065</accession>
<gene>
    <name evidence="2" type="ORF">UX05_C0021G0006</name>
</gene>
<dbReference type="Proteomes" id="UP000034264">
    <property type="component" value="Unassembled WGS sequence"/>
</dbReference>
<evidence type="ECO:0000313" key="2">
    <source>
        <dbReference type="EMBL" id="KKU01452.1"/>
    </source>
</evidence>
<dbReference type="GO" id="GO:0016075">
    <property type="term" value="P:rRNA catabolic process"/>
    <property type="evidence" value="ECO:0007669"/>
    <property type="project" value="TreeGrafter"/>
</dbReference>
<dbReference type="AlphaFoldDB" id="A0A0G1M065"/>
<proteinExistence type="predicted"/>
<dbReference type="InterPro" id="IPR002716">
    <property type="entry name" value="PIN_dom"/>
</dbReference>
<reference evidence="2 3" key="1">
    <citation type="journal article" date="2015" name="Nature">
        <title>rRNA introns, odd ribosomes, and small enigmatic genomes across a large radiation of phyla.</title>
        <authorList>
            <person name="Brown C.T."/>
            <person name="Hug L.A."/>
            <person name="Thomas B.C."/>
            <person name="Sharon I."/>
            <person name="Castelle C.J."/>
            <person name="Singh A."/>
            <person name="Wilkins M.J."/>
            <person name="Williams K.H."/>
            <person name="Banfield J.F."/>
        </authorList>
    </citation>
    <scope>NUCLEOTIDE SEQUENCE [LARGE SCALE GENOMIC DNA]</scope>
</reference>
<dbReference type="PANTHER" id="PTHR42188">
    <property type="entry name" value="23S RRNA-SPECIFIC ENDONUCLEASE VAPC20"/>
    <property type="match status" value="1"/>
</dbReference>
<dbReference type="Gene3D" id="3.40.50.1010">
    <property type="entry name" value="5'-nuclease"/>
    <property type="match status" value="1"/>
</dbReference>
<comment type="caution">
    <text evidence="2">The sequence shown here is derived from an EMBL/GenBank/DDBJ whole genome shotgun (WGS) entry which is preliminary data.</text>
</comment>
<organism evidence="2 3">
    <name type="scientific">Candidatus Amesbacteria bacterium GW2011_GWC2_45_19</name>
    <dbReference type="NCBI Taxonomy" id="1618366"/>
    <lineage>
        <taxon>Bacteria</taxon>
        <taxon>Candidatus Amesiibacteriota</taxon>
    </lineage>
</organism>
<dbReference type="Pfam" id="PF01850">
    <property type="entry name" value="PIN"/>
    <property type="match status" value="1"/>
</dbReference>
<dbReference type="InterPro" id="IPR039018">
    <property type="entry name" value="VapC20-like"/>
</dbReference>
<feature type="domain" description="PIN" evidence="1">
    <location>
        <begin position="2"/>
        <end position="128"/>
    </location>
</feature>
<sequence>MIFLDTSYLVAIEVEKDHNHQQAVKIRDDIIRGKFGKLFISDYIFDETVTVTLGRTKDIKKVIFIGEHLKASSKIFKVDEKIFRKAWTIFKEQKETYFSFTDCTTIGIMDENDITNIATFDKEFRNVPWIKVIG</sequence>
<dbReference type="InterPro" id="IPR029060">
    <property type="entry name" value="PIN-like_dom_sf"/>
</dbReference>
<evidence type="ECO:0000259" key="1">
    <source>
        <dbReference type="Pfam" id="PF01850"/>
    </source>
</evidence>
<name>A0A0G1M065_9BACT</name>
<dbReference type="EMBL" id="LCKS01000021">
    <property type="protein sequence ID" value="KKU01452.1"/>
    <property type="molecule type" value="Genomic_DNA"/>
</dbReference>
<dbReference type="GO" id="GO:0004521">
    <property type="term" value="F:RNA endonuclease activity"/>
    <property type="evidence" value="ECO:0007669"/>
    <property type="project" value="InterPro"/>
</dbReference>